<dbReference type="Proteomes" id="UP000094165">
    <property type="component" value="Unassembled WGS sequence"/>
</dbReference>
<comment type="caution">
    <text evidence="2">The sequence shown here is derived from an EMBL/GenBank/DDBJ whole genome shotgun (WGS) entry which is preliminary data.</text>
</comment>
<dbReference type="EMBL" id="AJYW02000019">
    <property type="protein sequence ID" value="OEE79698.1"/>
    <property type="molecule type" value="Genomic_DNA"/>
</dbReference>
<dbReference type="AlphaFoldDB" id="A0A1E5D7M5"/>
<proteinExistence type="predicted"/>
<evidence type="ECO:0000313" key="3">
    <source>
        <dbReference type="Proteomes" id="UP000094165"/>
    </source>
</evidence>
<reference evidence="2 3" key="1">
    <citation type="journal article" date="2012" name="Science">
        <title>Ecological populations of bacteria act as socially cohesive units of antibiotic production and resistance.</title>
        <authorList>
            <person name="Cordero O.X."/>
            <person name="Wildschutte H."/>
            <person name="Kirkup B."/>
            <person name="Proehl S."/>
            <person name="Ngo L."/>
            <person name="Hussain F."/>
            <person name="Le Roux F."/>
            <person name="Mincer T."/>
            <person name="Polz M.F."/>
        </authorList>
    </citation>
    <scope>NUCLEOTIDE SEQUENCE [LARGE SCALE GENOMIC DNA]</scope>
    <source>
        <strain evidence="2 3">FF-238</strain>
    </source>
</reference>
<keyword evidence="3" id="KW-1185">Reference proteome</keyword>
<evidence type="ECO:0000256" key="1">
    <source>
        <dbReference type="SAM" id="SignalP"/>
    </source>
</evidence>
<evidence type="ECO:0000313" key="2">
    <source>
        <dbReference type="EMBL" id="OEE79698.1"/>
    </source>
</evidence>
<accession>A0A1E5D7M5</accession>
<evidence type="ECO:0008006" key="4">
    <source>
        <dbReference type="Google" id="ProtNLM"/>
    </source>
</evidence>
<gene>
    <name evidence="2" type="ORF">A130_10950</name>
</gene>
<feature type="chain" id="PRO_5009173612" description="DUF2147 domain-containing protein" evidence="1">
    <location>
        <begin position="23"/>
        <end position="140"/>
    </location>
</feature>
<keyword evidence="1" id="KW-0732">Signal</keyword>
<protein>
    <recommendedName>
        <fullName evidence="4">DUF2147 domain-containing protein</fullName>
    </recommendedName>
</protein>
<organism evidence="2 3">
    <name type="scientific">Vibrio genomosp. F6 str. FF-238</name>
    <dbReference type="NCBI Taxonomy" id="1191298"/>
    <lineage>
        <taxon>Bacteria</taxon>
        <taxon>Pseudomonadati</taxon>
        <taxon>Pseudomonadota</taxon>
        <taxon>Gammaproteobacteria</taxon>
        <taxon>Vibrionales</taxon>
        <taxon>Vibrionaceae</taxon>
        <taxon>Vibrio</taxon>
    </lineage>
</organism>
<feature type="signal peptide" evidence="1">
    <location>
        <begin position="1"/>
        <end position="22"/>
    </location>
</feature>
<dbReference type="RefSeq" id="WP_017052991.1">
    <property type="nucleotide sequence ID" value="NZ_AJYW02000019.1"/>
</dbReference>
<dbReference type="PROSITE" id="PS51257">
    <property type="entry name" value="PROKAR_LIPOPROTEIN"/>
    <property type="match status" value="1"/>
</dbReference>
<sequence>MKVLQHIMLITFFMFLSGCVSTEETFSHNTPIVGVWTGVDEKGIEGSFIFNSDGSADVINDGISIKDTVVRNRGTIKYHYDPSATPSEFVLVIRNNNGKIKKIYGIVEFVSKDSIRINMLPSGKRPVDFSGAIVLNRTNT</sequence>
<name>A0A1E5D7M5_9VIBR</name>